<accession>A0A8T8LNW8</accession>
<dbReference type="GeneID" id="64826782"/>
<dbReference type="OrthoDB" id="327956at2157"/>
<sequence length="397" mass="38418">MPSKRTFAKRLAALAATGLGVGGPIDALTSEPPPDGTLAVEPGATGAGASDGDPTGDDATSGRDGAGAGADGPQSAVAAGTYDPAAAASNAVDTVVTGRVDPAVLTATGLPSGIGSRLRRLLDRYESVSLAAVRQATGGAALTADGPEGCAVAVGDVDAAALSAELDADPEVAREADDDSGFARFRAPSLGSAVGVASGELVAAYGPTAGVAAAHRDAGIGGGVNGGSVDSGSVDGGTVDGGARRRSGASASYGPLPSLLGGDATVCVDLGPDARDHLHDLLADAPDELRTAVDASGAVGASLRLTDGGSAAGDGAPGEPSVALRYGAVADPRRLDRETAEAIARAAREGETSLSDATVTRYGRTVIVDGAAESDLFAAHASLFDGTVGDPIEVADA</sequence>
<dbReference type="RefSeq" id="WP_211554251.1">
    <property type="nucleotide sequence ID" value="NZ_CP073695.1"/>
</dbReference>
<evidence type="ECO:0000313" key="3">
    <source>
        <dbReference type="Proteomes" id="UP000679341"/>
    </source>
</evidence>
<proteinExistence type="predicted"/>
<feature type="region of interest" description="Disordered" evidence="1">
    <location>
        <begin position="229"/>
        <end position="255"/>
    </location>
</feature>
<gene>
    <name evidence="2" type="ORF">J7656_04540</name>
</gene>
<keyword evidence="3" id="KW-1185">Reference proteome</keyword>
<evidence type="ECO:0000313" key="2">
    <source>
        <dbReference type="EMBL" id="QUO48626.1"/>
    </source>
</evidence>
<dbReference type="AlphaFoldDB" id="A0A8T8LNW8"/>
<evidence type="ECO:0000256" key="1">
    <source>
        <dbReference type="SAM" id="MobiDB-lite"/>
    </source>
</evidence>
<feature type="region of interest" description="Disordered" evidence="1">
    <location>
        <begin position="20"/>
        <end position="77"/>
    </location>
</feature>
<name>A0A8T8LNW8_9EURY</name>
<dbReference type="KEGG" id="hss:J7656_04540"/>
<dbReference type="EMBL" id="CP073695">
    <property type="protein sequence ID" value="QUO48626.1"/>
    <property type="molecule type" value="Genomic_DNA"/>
</dbReference>
<protein>
    <submittedName>
        <fullName evidence="2">Uncharacterized protein</fullName>
    </submittedName>
</protein>
<reference evidence="2 3" key="1">
    <citation type="submission" date="2021-03" db="EMBL/GenBank/DDBJ databases">
        <title>Halorubrum sodomense MBLA0099, Whole genome shotgun sequencing.</title>
        <authorList>
            <person name="Seo M.-J."/>
            <person name="Cho E.-S."/>
            <person name="Hwang C.Y."/>
        </authorList>
    </citation>
    <scope>NUCLEOTIDE SEQUENCE [LARGE SCALE GENOMIC DNA]</scope>
    <source>
        <strain evidence="2 3">MBLA0099</strain>
    </source>
</reference>
<organism evidence="2 3">
    <name type="scientific">Halorubrum ruber</name>
    <dbReference type="NCBI Taxonomy" id="2982524"/>
    <lineage>
        <taxon>Archaea</taxon>
        <taxon>Methanobacteriati</taxon>
        <taxon>Methanobacteriota</taxon>
        <taxon>Stenosarchaea group</taxon>
        <taxon>Halobacteria</taxon>
        <taxon>Halobacteriales</taxon>
        <taxon>Haloferacaceae</taxon>
        <taxon>Halorubrum</taxon>
    </lineage>
</organism>
<dbReference type="Proteomes" id="UP000679341">
    <property type="component" value="Chromosome"/>
</dbReference>